<name>A0A1H7XVZ7_9BACT</name>
<dbReference type="Pfam" id="PF12388">
    <property type="entry name" value="Peptidase_M57"/>
    <property type="match status" value="1"/>
</dbReference>
<accession>A0A1H7XVZ7</accession>
<dbReference type="STRING" id="573321.SAMN04488505_104213"/>
<protein>
    <submittedName>
        <fullName evidence="1">Dual-action HEIGH metallo-peptidase</fullName>
    </submittedName>
</protein>
<organism evidence="1 2">
    <name type="scientific">Chitinophaga rupis</name>
    <dbReference type="NCBI Taxonomy" id="573321"/>
    <lineage>
        <taxon>Bacteria</taxon>
        <taxon>Pseudomonadati</taxon>
        <taxon>Bacteroidota</taxon>
        <taxon>Chitinophagia</taxon>
        <taxon>Chitinophagales</taxon>
        <taxon>Chitinophagaceae</taxon>
        <taxon>Chitinophaga</taxon>
    </lineage>
</organism>
<dbReference type="InterPro" id="IPR024079">
    <property type="entry name" value="MetalloPept_cat_dom_sf"/>
</dbReference>
<sequence>MFKQVTRSLMGCLMAGALFISCQKDNAGTEQQQNQKISQDVLQKISNKGFSTADVHKVTGGYLVEGDILLSEQELASVSSSPNLRIAEVEQYRTNNLVTGLPRVITIRVTGLTQPFIDGTDLAISRYNAQGLQLTFRRVTSGSANITISGFNQGPSGGFITLGSSGFPTNSGNPYNSISMNTNAAAYGSNPNVNYVGSVIQHELGHCIGFRHTDYMNRAYSCGSGGNEGSAGVGAIHIPGTPTGPDAGSWMLACSNGGNRTFNSNDIIALNYLY</sequence>
<dbReference type="RefSeq" id="WP_202909282.1">
    <property type="nucleotide sequence ID" value="NZ_FOBB01000004.1"/>
</dbReference>
<reference evidence="1 2" key="1">
    <citation type="submission" date="2016-10" db="EMBL/GenBank/DDBJ databases">
        <authorList>
            <person name="de Groot N.N."/>
        </authorList>
    </citation>
    <scope>NUCLEOTIDE SEQUENCE [LARGE SCALE GENOMIC DNA]</scope>
    <source>
        <strain evidence="1 2">DSM 21039</strain>
    </source>
</reference>
<dbReference type="PROSITE" id="PS51257">
    <property type="entry name" value="PROKAR_LIPOPROTEIN"/>
    <property type="match status" value="1"/>
</dbReference>
<dbReference type="Gene3D" id="3.40.390.10">
    <property type="entry name" value="Collagenase (Catalytic Domain)"/>
    <property type="match status" value="1"/>
</dbReference>
<evidence type="ECO:0000313" key="2">
    <source>
        <dbReference type="Proteomes" id="UP000198984"/>
    </source>
</evidence>
<dbReference type="InterPro" id="IPR024653">
    <property type="entry name" value="Peptidase_M10/M27/M57"/>
</dbReference>
<dbReference type="EMBL" id="FOBB01000004">
    <property type="protein sequence ID" value="SEM37813.1"/>
    <property type="molecule type" value="Genomic_DNA"/>
</dbReference>
<gene>
    <name evidence="1" type="ORF">SAMN04488505_104213</name>
</gene>
<dbReference type="SUPFAM" id="SSF55486">
    <property type="entry name" value="Metalloproteases ('zincins'), catalytic domain"/>
    <property type="match status" value="1"/>
</dbReference>
<evidence type="ECO:0000313" key="1">
    <source>
        <dbReference type="EMBL" id="SEM37813.1"/>
    </source>
</evidence>
<keyword evidence="2" id="KW-1185">Reference proteome</keyword>
<dbReference type="Proteomes" id="UP000198984">
    <property type="component" value="Unassembled WGS sequence"/>
</dbReference>
<dbReference type="AlphaFoldDB" id="A0A1H7XVZ7"/>
<dbReference type="GO" id="GO:0008237">
    <property type="term" value="F:metallopeptidase activity"/>
    <property type="evidence" value="ECO:0007669"/>
    <property type="project" value="InterPro"/>
</dbReference>
<proteinExistence type="predicted"/>